<reference evidence="4" key="1">
    <citation type="submission" date="2025-08" db="UniProtKB">
        <authorList>
            <consortium name="RefSeq"/>
        </authorList>
    </citation>
    <scope>IDENTIFICATION</scope>
    <source>
        <tissue evidence="4">Gonads</tissue>
    </source>
</reference>
<accession>A0A1S3H718</accession>
<organism evidence="3 4">
    <name type="scientific">Lingula anatina</name>
    <name type="common">Brachiopod</name>
    <name type="synonym">Lingula unguis</name>
    <dbReference type="NCBI Taxonomy" id="7574"/>
    <lineage>
        <taxon>Eukaryota</taxon>
        <taxon>Metazoa</taxon>
        <taxon>Spiralia</taxon>
        <taxon>Lophotrochozoa</taxon>
        <taxon>Brachiopoda</taxon>
        <taxon>Linguliformea</taxon>
        <taxon>Lingulata</taxon>
        <taxon>Lingulida</taxon>
        <taxon>Linguloidea</taxon>
        <taxon>Lingulidae</taxon>
        <taxon>Lingula</taxon>
    </lineage>
</organism>
<feature type="transmembrane region" description="Helical" evidence="2">
    <location>
        <begin position="177"/>
        <end position="196"/>
    </location>
</feature>
<dbReference type="InterPro" id="IPR037660">
    <property type="entry name" value="CCDC51"/>
</dbReference>
<dbReference type="STRING" id="7574.A0A1S3H718"/>
<dbReference type="PANTHER" id="PTHR28624:SF1">
    <property type="entry name" value="MITOCHONDRIAL POTASSIUM CHANNEL"/>
    <property type="match status" value="1"/>
</dbReference>
<dbReference type="OrthoDB" id="6243211at2759"/>
<feature type="region of interest" description="Disordered" evidence="1">
    <location>
        <begin position="249"/>
        <end position="274"/>
    </location>
</feature>
<keyword evidence="2" id="KW-0812">Transmembrane</keyword>
<proteinExistence type="predicted"/>
<keyword evidence="2" id="KW-1133">Transmembrane helix</keyword>
<evidence type="ECO:0000256" key="1">
    <source>
        <dbReference type="SAM" id="MobiDB-lite"/>
    </source>
</evidence>
<dbReference type="KEGG" id="lak:106152661"/>
<name>A0A1S3H718_LINAN</name>
<feature type="compositionally biased region" description="Low complexity" evidence="1">
    <location>
        <begin position="258"/>
        <end position="268"/>
    </location>
</feature>
<dbReference type="PANTHER" id="PTHR28624">
    <property type="entry name" value="COILED-COIL DOMAIN-CONTAINING PROTEIN 51"/>
    <property type="match status" value="1"/>
</dbReference>
<dbReference type="InParanoid" id="A0A1S3H718"/>
<sequence length="376" mass="42888">MAALGRRWGQLSRRRQTLFFPAQDHFSRRFASSPITGWPKVDQALNDTTGGRATRWLQAFEDYFGLTEIKAAQHKVIEAEEQFLSYQEKRRSKQHERTALQTKLNTIRLELDKTKRGEERFLKLITEEYTVIAQDNALAEELSEFEEAERNCFQQLSAAHRESHEKERLKAERTKNWSLLFSGVVTVTGFVGYSIANYLRNRELRRIVTSSAGSQELQGRIEQLAETVQGQQDRLKTFVNDISLLIGHSSQSERETSQNESETSQSESKPLVNASRSISSELLDRQSEEIINAVKLQDQALEEQMAEIKHLLSVREASDTPGNVVYVGPHMEEIMLYTEKNLEWKMKINSIVTVTMVYAGLAIAVPILYAIFKGGG</sequence>
<protein>
    <submittedName>
        <fullName evidence="4">Coiled-coil domain-containing protein 51-like</fullName>
    </submittedName>
</protein>
<feature type="transmembrane region" description="Helical" evidence="2">
    <location>
        <begin position="350"/>
        <end position="372"/>
    </location>
</feature>
<dbReference type="Proteomes" id="UP000085678">
    <property type="component" value="Unplaced"/>
</dbReference>
<dbReference type="GeneID" id="106152661"/>
<evidence type="ECO:0000256" key="2">
    <source>
        <dbReference type="SAM" id="Phobius"/>
    </source>
</evidence>
<keyword evidence="3" id="KW-1185">Reference proteome</keyword>
<evidence type="ECO:0000313" key="3">
    <source>
        <dbReference type="Proteomes" id="UP000085678"/>
    </source>
</evidence>
<evidence type="ECO:0000313" key="4">
    <source>
        <dbReference type="RefSeq" id="XP_013381793.1"/>
    </source>
</evidence>
<keyword evidence="2" id="KW-0472">Membrane</keyword>
<dbReference type="RefSeq" id="XP_013381793.1">
    <property type="nucleotide sequence ID" value="XM_013526339.1"/>
</dbReference>
<gene>
    <name evidence="4" type="primary">LOC106152661</name>
</gene>
<dbReference type="AlphaFoldDB" id="A0A1S3H718"/>